<feature type="compositionally biased region" description="Basic and acidic residues" evidence="1">
    <location>
        <begin position="2587"/>
        <end position="2610"/>
    </location>
</feature>
<feature type="region of interest" description="Disordered" evidence="1">
    <location>
        <begin position="3174"/>
        <end position="3193"/>
    </location>
</feature>
<feature type="compositionally biased region" description="Basic and acidic residues" evidence="1">
    <location>
        <begin position="1053"/>
        <end position="1066"/>
    </location>
</feature>
<evidence type="ECO:0000256" key="1">
    <source>
        <dbReference type="SAM" id="MobiDB-lite"/>
    </source>
</evidence>
<feature type="region of interest" description="Disordered" evidence="1">
    <location>
        <begin position="2474"/>
        <end position="2516"/>
    </location>
</feature>
<feature type="region of interest" description="Disordered" evidence="1">
    <location>
        <begin position="1430"/>
        <end position="1468"/>
    </location>
</feature>
<feature type="region of interest" description="Disordered" evidence="1">
    <location>
        <begin position="588"/>
        <end position="639"/>
    </location>
</feature>
<dbReference type="PANTHER" id="PTHR33775:SF2">
    <property type="entry name" value="CARDIAC-ENRICHED FHL2-INTERACTING PROTEIN"/>
    <property type="match status" value="1"/>
</dbReference>
<feature type="compositionally biased region" description="Basic and acidic residues" evidence="1">
    <location>
        <begin position="2531"/>
        <end position="2546"/>
    </location>
</feature>
<accession>A0A3B3T952</accession>
<feature type="region of interest" description="Disordered" evidence="1">
    <location>
        <begin position="499"/>
        <end position="518"/>
    </location>
</feature>
<dbReference type="GO" id="GO:0030018">
    <property type="term" value="C:Z disc"/>
    <property type="evidence" value="ECO:0007669"/>
    <property type="project" value="TreeGrafter"/>
</dbReference>
<keyword evidence="4" id="KW-1185">Reference proteome</keyword>
<feature type="compositionally biased region" description="Polar residues" evidence="1">
    <location>
        <begin position="893"/>
        <end position="915"/>
    </location>
</feature>
<organism evidence="3 4">
    <name type="scientific">Paramormyrops kingsleyae</name>
    <dbReference type="NCBI Taxonomy" id="1676925"/>
    <lineage>
        <taxon>Eukaryota</taxon>
        <taxon>Metazoa</taxon>
        <taxon>Chordata</taxon>
        <taxon>Craniata</taxon>
        <taxon>Vertebrata</taxon>
        <taxon>Euteleostomi</taxon>
        <taxon>Actinopterygii</taxon>
        <taxon>Neopterygii</taxon>
        <taxon>Teleostei</taxon>
        <taxon>Osteoglossocephala</taxon>
        <taxon>Osteoglossomorpha</taxon>
        <taxon>Osteoglossiformes</taxon>
        <taxon>Mormyridae</taxon>
        <taxon>Paramormyrops</taxon>
    </lineage>
</organism>
<feature type="compositionally biased region" description="Basic and acidic residues" evidence="1">
    <location>
        <begin position="2086"/>
        <end position="2109"/>
    </location>
</feature>
<feature type="compositionally biased region" description="Polar residues" evidence="1">
    <location>
        <begin position="1215"/>
        <end position="1233"/>
    </location>
</feature>
<feature type="region of interest" description="Disordered" evidence="1">
    <location>
        <begin position="152"/>
        <end position="172"/>
    </location>
</feature>
<feature type="compositionally biased region" description="Polar residues" evidence="1">
    <location>
        <begin position="2045"/>
        <end position="2065"/>
    </location>
</feature>
<evidence type="ECO:0000313" key="4">
    <source>
        <dbReference type="Proteomes" id="UP000261540"/>
    </source>
</evidence>
<dbReference type="GeneTree" id="ENSGT00730000111333"/>
<reference evidence="3" key="1">
    <citation type="submission" date="2025-08" db="UniProtKB">
        <authorList>
            <consortium name="Ensembl"/>
        </authorList>
    </citation>
    <scope>IDENTIFICATION</scope>
</reference>
<dbReference type="KEGG" id="pki:111850366"/>
<feature type="compositionally biased region" description="Basic and acidic residues" evidence="1">
    <location>
        <begin position="2324"/>
        <end position="2357"/>
    </location>
</feature>
<dbReference type="InterPro" id="IPR027838">
    <property type="entry name" value="DUF4585"/>
</dbReference>
<dbReference type="Ensembl" id="ENSPKIT00000020764.1">
    <property type="protein sequence ID" value="ENSPKIP00000039752.1"/>
    <property type="gene ID" value="ENSPKIG00000016992.1"/>
</dbReference>
<proteinExistence type="predicted"/>
<feature type="region of interest" description="Disordered" evidence="1">
    <location>
        <begin position="2007"/>
        <end position="2109"/>
    </location>
</feature>
<feature type="region of interest" description="Disordered" evidence="1">
    <location>
        <begin position="970"/>
        <end position="1066"/>
    </location>
</feature>
<feature type="domain" description="DUF4585" evidence="2">
    <location>
        <begin position="3280"/>
        <end position="3352"/>
    </location>
</feature>
<feature type="compositionally biased region" description="Basic and acidic residues" evidence="1">
    <location>
        <begin position="992"/>
        <end position="1001"/>
    </location>
</feature>
<feature type="compositionally biased region" description="Basic and acidic residues" evidence="1">
    <location>
        <begin position="2033"/>
        <end position="2044"/>
    </location>
</feature>
<feature type="region of interest" description="Disordered" evidence="1">
    <location>
        <begin position="1"/>
        <end position="51"/>
    </location>
</feature>
<feature type="region of interest" description="Disordered" evidence="1">
    <location>
        <begin position="351"/>
        <end position="378"/>
    </location>
</feature>
<feature type="region of interest" description="Disordered" evidence="1">
    <location>
        <begin position="852"/>
        <end position="927"/>
    </location>
</feature>
<feature type="region of interest" description="Disordered" evidence="1">
    <location>
        <begin position="2531"/>
        <end position="2610"/>
    </location>
</feature>
<dbReference type="InterPro" id="IPR052303">
    <property type="entry name" value="CEFIP"/>
</dbReference>
<feature type="compositionally biased region" description="Basic and acidic residues" evidence="1">
    <location>
        <begin position="2187"/>
        <end position="2201"/>
    </location>
</feature>
<feature type="region of interest" description="Disordered" evidence="1">
    <location>
        <begin position="2126"/>
        <end position="2357"/>
    </location>
</feature>
<dbReference type="STRING" id="1676925.ENSPKIP00000039752"/>
<dbReference type="Pfam" id="PF08017">
    <property type="entry name" value="Fibrinogen_BP"/>
    <property type="match status" value="1"/>
</dbReference>
<feature type="compositionally biased region" description="Low complexity" evidence="1">
    <location>
        <begin position="630"/>
        <end position="639"/>
    </location>
</feature>
<feature type="compositionally biased region" description="Basic and acidic residues" evidence="1">
    <location>
        <begin position="2220"/>
        <end position="2234"/>
    </location>
</feature>
<feature type="compositionally biased region" description="Basic and acidic residues" evidence="1">
    <location>
        <begin position="9"/>
        <end position="23"/>
    </location>
</feature>
<feature type="compositionally biased region" description="Basic and acidic residues" evidence="1">
    <location>
        <begin position="1194"/>
        <end position="1214"/>
    </location>
</feature>
<dbReference type="Pfam" id="PF15232">
    <property type="entry name" value="DUF4585"/>
    <property type="match status" value="1"/>
</dbReference>
<feature type="compositionally biased region" description="Polar residues" evidence="1">
    <location>
        <begin position="588"/>
        <end position="629"/>
    </location>
</feature>
<dbReference type="PANTHER" id="PTHR33775">
    <property type="entry name" value="CARDIAC-ENRICHED FHL2-INTERACTING PROTEIN-RELATED"/>
    <property type="match status" value="1"/>
</dbReference>
<name>A0A3B3T952_9TELE</name>
<feature type="compositionally biased region" description="Basic and acidic residues" evidence="1">
    <location>
        <begin position="2066"/>
        <end position="2076"/>
    </location>
</feature>
<protein>
    <recommendedName>
        <fullName evidence="2">DUF4585 domain-containing protein</fullName>
    </recommendedName>
</protein>
<dbReference type="Proteomes" id="UP000261540">
    <property type="component" value="Unplaced"/>
</dbReference>
<evidence type="ECO:0000313" key="3">
    <source>
        <dbReference type="Ensembl" id="ENSPKIP00000039752.1"/>
    </source>
</evidence>
<sequence length="3445" mass="382565">MVNWPGPTECRRSSTQREPECSGRHTRAGPQTRLGMSSLDRRHQGGRTAKQGQIKYADGFMDETDREVSSLTDRAFRSLCVGEEAAYTDPELTSSPRDAFAVELPATFQHSFIDSQDQGPRYVSQLSNGAIEAMWQNRRSRSRVSSLIKAFSSSEGGSTMDGAPDGRRSNPDGWTWESSALLSLNNELSNFPAYCRDPFTPAASLQASHLGPASASSKTLRNKVSKATFRKLSSINYFLHSEHSPFQTWADYNRIPCQREATPPTLSPTGFHRWYDSPLYKELTASHGIQTTHSEDVKSYWMLSKDRTPSELARSVIQPKPAAVEKRCESEVLSKCPPWRKSRNQLSNQLPVYRPSTASPCSHASRRHDDASFSGSRPSAVHHQVHTLVGEQTAGSCTPFSISQLLTPVLNARQEMETSEVSQYELSPADDLAALRDAEPCSPPELKLRDSYKAMASSLLFNLKDNRKRVKSTYSPTKFKGLELSDSDNLPCRQNNAALASKKSASGPPGPGISTNVQPGAAEACSVYSPALQPTKASAADHKKYTEANRLDDYFTLISPPNVKEAPLYSNSDRITQESTQQIDQVFASQQSQYRHSQHLPSTSNESLSRNKSNQPTWKEYKTSPTEQLSTGGPTGSTTVTYSLHERRNSFSVKEKDVIRRDELLHNKMDTTQSLAAFKKHDTGQEVRENRNSPNTDAFNLCENVNVRSTRSSLKADELVQNKPSSQILQVQKWGGTTQGIHALKEKIEADTGSHTSTERQNTTHRLFPQKESEHSRIAMNEIKEKGHIRQGVLKIQVNDPDSHSVPANCQNLQDLSIGTMNRADGQTAKIPPKGLNELSSSGLYTVQNDEPATKHTHSLKERKHVSGDMLPKPEGPTEKSASQRNEELPDQGQKSVGYSSNRKTTSDNYSNYTQAKPRAGQHATGLKLPESDTTAATEQDHMKNEHPSEDHYWAKQSEQMTNEEILNKRHPSVRKTRGEKMLAQNSIKASTEYELRKGQGSDDPETDGQENRERFIMNAVRKNDGFVQERRKSYQESHAATEQEVNGSLKEQGARENKHIKSKQPDAIDEKVFSRMESHPVGNGEAIIGGNDLARCMLAEKCNKHNGLANKDNHKVKHRIFTFNQRDHAMQELLTSKVKAHAQKEIIAIKEKGHAKREGIISSRKDSRERVNDGQRIANQGVAIASENWDMKAETPPRECSRTDTLPKIKENEAPQTEVKQGTPASQGSQEWNRTAPFAKKEGAGNAGLHGKKNTINDRQELLQTGNLHIQKASNDIKETYSKQDLKQKHDTCISEKKQDPADKEVHENRVGDKQELLSVDSGRAETVAVNSQAEVTPADKQKDITIKKVLSYGEKGHTLNKNASLGGIPKASLELSARTTEESDIPHKDRLTNNKQPKHEGLQYKNKEHTQNEATITDKYYPSDQGKFPTENENPAEVCTLPNIGSTNEKPHKGLLKEKESVNEGDRMELGTKEECSTVVAASMQKVQDGKEDKSTGTPMRNVQDKTDDKSTGTPMRNVQDKTDDKSTGTTIRNVQDKRDDKSMGTTIRNVQDKTDDKSTGTTMRNVQDKTDDKSTGTTMRNVQDKTDDKSTGTPMRNIQDKTDDKSTGTPMRNVQVKTDDKSTGTPMRNIQDKTDDKSTGTPMRNVQDKTDDKSTGTPMRNIQDKTDDKSTGTPMRNIQDKTDDKSTGTPMRNIQDKTDDKSMGTSMRNVQSRKEVLGTIENEFVKINVFAITRKVDTEWEDPSSKRNNDNTMHEITERGQMKEETVTYTVGSENASRINNQTVKTAGEGKGHVKQELPTKQNCPTSEAITVEEFSKPDIKRPMEHDIQGGNATKEITKPVVLKAEEQSKIVPLVKHEHTFPAMLSTVSPTSADHTQLETLGKEDSPARKDLQPQKFPKVPTTVEGIEDSMYAKSRHDKQMVFEEQPAEPEIIRTIKSSKPFKRPATENPKFDTDRIKLNMSPEVLAKKEDHERNLCYTHNDSTELQTFATKDHTKVLMSAAEDHKSDGHNQAHAFSAEEYGRKSGRKSPKSDVFEMKELTKSGSQGHITTYDSKRPATNVQEHNKSSVHVESEITQPGVCVKPEDSKPSELATSEHPKPEVHTKKDTAVFTEHITLAAHLMREHSKHVKPEDSKPVTMEHPKPGVGLKPENSKPGIPGSNEHPKPGVGVKPENIKPDIPVPNEHPKPGVRLKSEHSKPGVLITTDHPKPDVAVTTEHPKPVLRVKSEHSKTGIQVTAEYPKPGVPRTVEHQKPDIHVKSEDGKPGLPVTTEPSIYVKPGDSKPNVSVSGEHSKPSVPKRTQHPKPVTKEHTKPGTPVTTEHPKPGVPIRREHPNVDIPVKTEHPKPGVPIRTEHPKLDIPVTTEHTKPGLCVKSEHSKPGLFVTTEHPTPGVRLTAEHSKPGVPVTTQHSTLDTPVTIEHLTPGLRVKSKHSKTGVAVTTEHPKPVTHITAEQPKPRVPITEHLKPDMHVTPEDSKPGLPVTAKHPKLAVPKTTEHPKPDVPLTKEHPTPNVPVTIENLKPGLHVKSEHSKTVVPVTKDHPKPGLPVSTEHPKPDEPAPMEHPNPVSRAKSEASKSSVPVTTEHFKPLRVTTEHPKPDEPVTKDHLKPGAAVTTDHLKPVLRIKSEGSKPSIPVTTEHFKSGVPVTTEHPKPGIHVTREDSKAGVPVITEHPKPVVCVKQEYSKPHEPVTTDLKPGAPVPKEHTKKGIPVKAEQTKPALEYTKPVVSLLKEEALTNEHPKAPLRRERHKPNVHVQKEHHELEPLCKESGNLEMLVKLKGFTSDRVLINNCIMEPAKSEVHATKDSAEAKPKDFSHLGNSHLEMKKDPTLVPEEKGQISKHTFPSKEHTKTKMGVLTDKEDLNKVRDMHTWMERDQVISMKELESKEDFTGRQGNSGSDKQPIYVETPKKPLNELYLSVQEAQQTPEQKLKIRNSPGNTGIIQQRENKEEMEGLQYYAITNHDTEVQAKGALLNSSQKTEMALRTREMENSGRVLDDGRWTHNTTYPAQAPVLSPLPDTSSPSLGKPTLFKVKDNTFKTSPVTKTVKPYFHKTFPEDLQLSSPIGSEKGEDWHDANSEETKVIQHAVGLSNRFQQPKEHSPRSALFPSDSTATKEPHGYFRKNPALEEDECCSIGSALSEESCAAGTADVTNDRAGILGVTEGPEIVRGISERPEPTCSVNEGKTFGKPPVVPLKTEKALRRAQKLTTRRIKKAEGKVRPEGTWHLDQTSLRMVSSEPPSPTGQLLSQHLAPSPNAAPRYCMDPGYVPSAPKLVAQPFPLTERKLLQDPNSGQYFMVEVPVPVKTKTFFDPETGKYIQLSVRQSPEGTLSPASSVELLTPPYLLYPGFLTLPVASVPPLRSSSQMSAPAALAEDQEMLELNDPWVQKGYCPELGQDSQMYIEPVYMQHEQPQEPTLTESKSSQRKLNIISMSELEDFAVEST</sequence>
<dbReference type="GO" id="GO:0070886">
    <property type="term" value="P:positive regulation of calcineurin-NFAT signaling cascade"/>
    <property type="evidence" value="ECO:0007669"/>
    <property type="project" value="TreeGrafter"/>
</dbReference>
<feature type="compositionally biased region" description="Basic and acidic residues" evidence="1">
    <location>
        <begin position="2126"/>
        <end position="2146"/>
    </location>
</feature>
<dbReference type="CTD" id="108263861"/>
<feature type="compositionally biased region" description="Basic and acidic residues" evidence="1">
    <location>
        <begin position="2251"/>
        <end position="2267"/>
    </location>
</feature>
<dbReference type="OrthoDB" id="8945866at2759"/>
<feature type="region of interest" description="Disordered" evidence="1">
    <location>
        <begin position="1194"/>
        <end position="1233"/>
    </location>
</feature>
<feature type="compositionally biased region" description="Polar residues" evidence="1">
    <location>
        <begin position="1610"/>
        <end position="1619"/>
    </location>
</feature>
<feature type="compositionally biased region" description="Polar residues" evidence="1">
    <location>
        <begin position="351"/>
        <end position="362"/>
    </location>
</feature>
<feature type="compositionally biased region" description="Basic and acidic residues" evidence="1">
    <location>
        <begin position="1451"/>
        <end position="1468"/>
    </location>
</feature>
<evidence type="ECO:0000259" key="2">
    <source>
        <dbReference type="Pfam" id="PF15232"/>
    </source>
</evidence>
<feature type="compositionally biased region" description="Basic and acidic residues" evidence="1">
    <location>
        <begin position="2497"/>
        <end position="2512"/>
    </location>
</feature>
<feature type="compositionally biased region" description="Basic residues" evidence="1">
    <location>
        <begin position="855"/>
        <end position="864"/>
    </location>
</feature>
<feature type="compositionally biased region" description="Basic and acidic residues" evidence="1">
    <location>
        <begin position="1010"/>
        <end position="1042"/>
    </location>
</feature>
<feature type="region of interest" description="Disordered" evidence="1">
    <location>
        <begin position="1483"/>
        <end position="1711"/>
    </location>
</feature>
<reference evidence="3" key="2">
    <citation type="submission" date="2025-09" db="UniProtKB">
        <authorList>
            <consortium name="Ensembl"/>
        </authorList>
    </citation>
    <scope>IDENTIFICATION</scope>
</reference>
<feature type="region of interest" description="Disordered" evidence="1">
    <location>
        <begin position="3096"/>
        <end position="3119"/>
    </location>
</feature>
<dbReference type="InterPro" id="IPR012969">
    <property type="entry name" value="Fibrinogen_BP"/>
</dbReference>